<evidence type="ECO:0000256" key="4">
    <source>
        <dbReference type="ARBA" id="ARBA00022679"/>
    </source>
</evidence>
<dbReference type="PANTHER" id="PTHR34069:SF2">
    <property type="entry name" value="BETA-KETOACYL-[ACYL-CARRIER-PROTEIN] SYNTHASE III"/>
    <property type="match status" value="1"/>
</dbReference>
<comment type="similarity">
    <text evidence="1 9">Belongs to the thiolase-like superfamily. FabH family.</text>
</comment>
<keyword evidence="5 9" id="KW-0276">Fatty acid metabolism</keyword>
<dbReference type="NCBIfam" id="NF006829">
    <property type="entry name" value="PRK09352.1"/>
    <property type="match status" value="1"/>
</dbReference>
<evidence type="ECO:0000256" key="3">
    <source>
        <dbReference type="ARBA" id="ARBA00022516"/>
    </source>
</evidence>
<evidence type="ECO:0000313" key="13">
    <source>
        <dbReference type="Proteomes" id="UP001500542"/>
    </source>
</evidence>
<comment type="pathway">
    <text evidence="9">Lipid metabolism; fatty acid biosynthesis.</text>
</comment>
<keyword evidence="13" id="KW-1185">Reference proteome</keyword>
<dbReference type="HAMAP" id="MF_01815">
    <property type="entry name" value="FabH"/>
    <property type="match status" value="1"/>
</dbReference>
<feature type="domain" description="Beta-ketoacyl-[acyl-carrier-protein] synthase III C-terminal" evidence="10">
    <location>
        <begin position="237"/>
        <end position="326"/>
    </location>
</feature>
<dbReference type="Pfam" id="PF08541">
    <property type="entry name" value="ACP_syn_III_C"/>
    <property type="match status" value="1"/>
</dbReference>
<comment type="subcellular location">
    <subcellularLocation>
        <location evidence="9">Cytoplasm</location>
    </subcellularLocation>
</comment>
<feature type="active site" evidence="9">
    <location>
        <position position="111"/>
    </location>
</feature>
<keyword evidence="9" id="KW-0511">Multifunctional enzyme</keyword>
<keyword evidence="2 9" id="KW-0963">Cytoplasm</keyword>
<comment type="function">
    <text evidence="9">Catalyzes the condensation reaction of fatty acid synthesis by the addition to an acyl acceptor of two carbons from malonyl-ACP. Catalyzes the first condensation reaction which initiates fatty acid synthesis and may therefore play a role in governing the total rate of fatty acid production. Possesses both acetoacetyl-ACP synthase and acetyl transacylase activities. Its substrate specificity determines the biosynthesis of branched-chain and/or straight-chain of fatty acids.</text>
</comment>
<dbReference type="EMBL" id="BAAAHK010000013">
    <property type="protein sequence ID" value="GAA0950264.1"/>
    <property type="molecule type" value="Genomic_DNA"/>
</dbReference>
<dbReference type="SUPFAM" id="SSF53901">
    <property type="entry name" value="Thiolase-like"/>
    <property type="match status" value="1"/>
</dbReference>
<sequence>MRAAVVCGLGGSLPPRIVTNDELAQRLDTSDDWIRTRTGIGRRHVVDPGTTTSHLAAEAGLRALKSSGHHTVDLVVLATTTPDRTCPGTAPTVAARMGLTDVPAYDVSAVCSGFVYALQAGAGAIAAGFAERVMVIGAESFSTILAPDDRTTSVIFGDGAGAVILRAGEPDELGALQHFDLGSDGSMADLITIRGGGAEQRSSGSPARPEDSYFRMDGKSVFFAAVRRMAESSRAVLAKTGWGIEDVDRLVAHQANIRIIHAVAGQLGLPPERALMNIERVGNTSAASIPLALADGFACGSLRAGDRVLLTAFGGGATWGSASLVWPALSSELTLPIENATPLLTAH</sequence>
<keyword evidence="7 9" id="KW-0275">Fatty acid biosynthesis</keyword>
<dbReference type="CDD" id="cd00830">
    <property type="entry name" value="KAS_III"/>
    <property type="match status" value="1"/>
</dbReference>
<dbReference type="InterPro" id="IPR013751">
    <property type="entry name" value="ACP_syn_III_N"/>
</dbReference>
<feature type="active site" evidence="9">
    <location>
        <position position="253"/>
    </location>
</feature>
<evidence type="ECO:0000256" key="1">
    <source>
        <dbReference type="ARBA" id="ARBA00008642"/>
    </source>
</evidence>
<evidence type="ECO:0000259" key="11">
    <source>
        <dbReference type="Pfam" id="PF08545"/>
    </source>
</evidence>
<evidence type="ECO:0000259" key="10">
    <source>
        <dbReference type="Pfam" id="PF08541"/>
    </source>
</evidence>
<feature type="domain" description="Beta-ketoacyl-[acyl-carrier-protein] synthase III N-terminal" evidence="11">
    <location>
        <begin position="105"/>
        <end position="185"/>
    </location>
</feature>
<evidence type="ECO:0000256" key="9">
    <source>
        <dbReference type="HAMAP-Rule" id="MF_01815"/>
    </source>
</evidence>
<evidence type="ECO:0000256" key="8">
    <source>
        <dbReference type="ARBA" id="ARBA00023315"/>
    </source>
</evidence>
<feature type="region of interest" description="ACP-binding" evidence="9">
    <location>
        <begin position="254"/>
        <end position="258"/>
    </location>
</feature>
<evidence type="ECO:0000256" key="5">
    <source>
        <dbReference type="ARBA" id="ARBA00022832"/>
    </source>
</evidence>
<evidence type="ECO:0000256" key="7">
    <source>
        <dbReference type="ARBA" id="ARBA00023160"/>
    </source>
</evidence>
<evidence type="ECO:0000256" key="2">
    <source>
        <dbReference type="ARBA" id="ARBA00022490"/>
    </source>
</evidence>
<protein>
    <recommendedName>
        <fullName evidence="9">Beta-ketoacyl-[acyl-carrier-protein] synthase III</fullName>
        <shortName evidence="9">Beta-ketoacyl-ACP synthase III</shortName>
        <shortName evidence="9">KAS III</shortName>
        <ecNumber evidence="9">2.3.1.180</ecNumber>
    </recommendedName>
    <alternativeName>
        <fullName evidence="9">3-oxoacyl-[acyl-carrier-protein] synthase 3</fullName>
    </alternativeName>
    <alternativeName>
        <fullName evidence="9">3-oxoacyl-[acyl-carrier-protein] synthase III</fullName>
    </alternativeName>
</protein>
<keyword evidence="4 9" id="KW-0808">Transferase</keyword>
<evidence type="ECO:0000256" key="6">
    <source>
        <dbReference type="ARBA" id="ARBA00023098"/>
    </source>
</evidence>
<comment type="domain">
    <text evidence="9">The last Arg residue of the ACP-binding site is essential for the weak association between ACP/AcpP and FabH.</text>
</comment>
<dbReference type="InterPro" id="IPR016039">
    <property type="entry name" value="Thiolase-like"/>
</dbReference>
<name>A0ABN1R0R1_9ACTN</name>
<keyword evidence="6 9" id="KW-0443">Lipid metabolism</keyword>
<dbReference type="InterPro" id="IPR004655">
    <property type="entry name" value="FabH"/>
</dbReference>
<proteinExistence type="inferred from homology"/>
<comment type="catalytic activity">
    <reaction evidence="9">
        <text>malonyl-[ACP] + acetyl-CoA + H(+) = 3-oxobutanoyl-[ACP] + CO2 + CoA</text>
        <dbReference type="Rhea" id="RHEA:12080"/>
        <dbReference type="Rhea" id="RHEA-COMP:9623"/>
        <dbReference type="Rhea" id="RHEA-COMP:9625"/>
        <dbReference type="ChEBI" id="CHEBI:15378"/>
        <dbReference type="ChEBI" id="CHEBI:16526"/>
        <dbReference type="ChEBI" id="CHEBI:57287"/>
        <dbReference type="ChEBI" id="CHEBI:57288"/>
        <dbReference type="ChEBI" id="CHEBI:78449"/>
        <dbReference type="ChEBI" id="CHEBI:78450"/>
        <dbReference type="EC" id="2.3.1.180"/>
    </reaction>
</comment>
<dbReference type="PANTHER" id="PTHR34069">
    <property type="entry name" value="3-OXOACYL-[ACYL-CARRIER-PROTEIN] SYNTHASE 3"/>
    <property type="match status" value="1"/>
</dbReference>
<keyword evidence="8 9" id="KW-0012">Acyltransferase</keyword>
<comment type="caution">
    <text evidence="12">The sequence shown here is derived from an EMBL/GenBank/DDBJ whole genome shotgun (WGS) entry which is preliminary data.</text>
</comment>
<dbReference type="InterPro" id="IPR013747">
    <property type="entry name" value="ACP_syn_III_C"/>
</dbReference>
<keyword evidence="3 9" id="KW-0444">Lipid biosynthesis</keyword>
<feature type="active site" evidence="9">
    <location>
        <position position="283"/>
    </location>
</feature>
<dbReference type="EC" id="2.3.1.180" evidence="9"/>
<accession>A0ABN1R0R1</accession>
<dbReference type="Proteomes" id="UP001500542">
    <property type="component" value="Unassembled WGS sequence"/>
</dbReference>
<dbReference type="NCBIfam" id="TIGR00747">
    <property type="entry name" value="fabH"/>
    <property type="match status" value="1"/>
</dbReference>
<reference evidence="12 13" key="1">
    <citation type="journal article" date="2019" name="Int. J. Syst. Evol. Microbiol.">
        <title>The Global Catalogue of Microorganisms (GCM) 10K type strain sequencing project: providing services to taxonomists for standard genome sequencing and annotation.</title>
        <authorList>
            <consortium name="The Broad Institute Genomics Platform"/>
            <consortium name="The Broad Institute Genome Sequencing Center for Infectious Disease"/>
            <person name="Wu L."/>
            <person name="Ma J."/>
        </authorList>
    </citation>
    <scope>NUCLEOTIDE SEQUENCE [LARGE SCALE GENOMIC DNA]</scope>
    <source>
        <strain evidence="12 13">JCM 10977</strain>
    </source>
</reference>
<comment type="subunit">
    <text evidence="9">Homodimer.</text>
</comment>
<organism evidence="12 13">
    <name type="scientific">Kribbella koreensis</name>
    <dbReference type="NCBI Taxonomy" id="57909"/>
    <lineage>
        <taxon>Bacteria</taxon>
        <taxon>Bacillati</taxon>
        <taxon>Actinomycetota</taxon>
        <taxon>Actinomycetes</taxon>
        <taxon>Propionibacteriales</taxon>
        <taxon>Kribbellaceae</taxon>
        <taxon>Kribbella</taxon>
    </lineage>
</organism>
<dbReference type="RefSeq" id="WP_343974743.1">
    <property type="nucleotide sequence ID" value="NZ_BAAAHK010000013.1"/>
</dbReference>
<evidence type="ECO:0000313" key="12">
    <source>
        <dbReference type="EMBL" id="GAA0950264.1"/>
    </source>
</evidence>
<gene>
    <name evidence="9" type="primary">fabH</name>
    <name evidence="12" type="ORF">GCM10009554_49920</name>
</gene>
<dbReference type="Pfam" id="PF08545">
    <property type="entry name" value="ACP_syn_III"/>
    <property type="match status" value="1"/>
</dbReference>
<dbReference type="Gene3D" id="3.40.47.10">
    <property type="match status" value="1"/>
</dbReference>